<protein>
    <recommendedName>
        <fullName evidence="10">PGG domain-containing protein</fullName>
    </recommendedName>
</protein>
<keyword evidence="4 9" id="KW-1133">Transmembrane helix</keyword>
<proteinExistence type="predicted"/>
<dbReference type="SUPFAM" id="SSF48403">
    <property type="entry name" value="Ankyrin repeat"/>
    <property type="match status" value="1"/>
</dbReference>
<organism evidence="11 12">
    <name type="scientific">Ficus carica</name>
    <name type="common">Common fig</name>
    <dbReference type="NCBI Taxonomy" id="3494"/>
    <lineage>
        <taxon>Eukaryota</taxon>
        <taxon>Viridiplantae</taxon>
        <taxon>Streptophyta</taxon>
        <taxon>Embryophyta</taxon>
        <taxon>Tracheophyta</taxon>
        <taxon>Spermatophyta</taxon>
        <taxon>Magnoliopsida</taxon>
        <taxon>eudicotyledons</taxon>
        <taxon>Gunneridae</taxon>
        <taxon>Pentapetalae</taxon>
        <taxon>rosids</taxon>
        <taxon>fabids</taxon>
        <taxon>Rosales</taxon>
        <taxon>Moraceae</taxon>
        <taxon>Ficeae</taxon>
        <taxon>Ficus</taxon>
    </lineage>
</organism>
<evidence type="ECO:0000256" key="3">
    <source>
        <dbReference type="ARBA" id="ARBA00022737"/>
    </source>
</evidence>
<evidence type="ECO:0000256" key="5">
    <source>
        <dbReference type="ARBA" id="ARBA00023043"/>
    </source>
</evidence>
<dbReference type="EMBL" id="BTGU01000001">
    <property type="protein sequence ID" value="GMN25575.1"/>
    <property type="molecule type" value="Genomic_DNA"/>
</dbReference>
<dbReference type="AlphaFoldDB" id="A0AA87Z6Q9"/>
<feature type="transmembrane region" description="Helical" evidence="9">
    <location>
        <begin position="590"/>
        <end position="610"/>
    </location>
</feature>
<evidence type="ECO:0000256" key="6">
    <source>
        <dbReference type="ARBA" id="ARBA00023136"/>
    </source>
</evidence>
<dbReference type="PANTHER" id="PTHR24186">
    <property type="entry name" value="PROTEIN PHOSPHATASE 1 REGULATORY SUBUNIT"/>
    <property type="match status" value="1"/>
</dbReference>
<keyword evidence="2 9" id="KW-0812">Transmembrane</keyword>
<feature type="repeat" description="ANK" evidence="7">
    <location>
        <begin position="68"/>
        <end position="100"/>
    </location>
</feature>
<evidence type="ECO:0000256" key="9">
    <source>
        <dbReference type="SAM" id="Phobius"/>
    </source>
</evidence>
<evidence type="ECO:0000313" key="12">
    <source>
        <dbReference type="Proteomes" id="UP001187192"/>
    </source>
</evidence>
<feature type="domain" description="PGG" evidence="10">
    <location>
        <begin position="499"/>
        <end position="609"/>
    </location>
</feature>
<keyword evidence="5 7" id="KW-0040">ANK repeat</keyword>
<feature type="transmembrane region" description="Helical" evidence="9">
    <location>
        <begin position="616"/>
        <end position="634"/>
    </location>
</feature>
<name>A0AA87Z6Q9_FICCA</name>
<sequence length="636" mass="71572">MVMDREVFEAVESGDFNKILSLNEHQILNQQTPQMNTVLHVAVRFDHKKFAEQVLDLCPKLLLKANADGEGPIHVAAKVGNHEMVKLLINVASRGDIERQQIDARTMLRLRNSVKEDTALHVAVRNGHFMAAKLLIDVDLEVLELVNGAEESPLFLAVEGGFLDIAKYVIEKWSFSDQSLCRGSNGMNALHAAVIRTHHVKFLEHHVPDLSLENLRSLIRGFLLHAEGYFEKLPRTRKKEIDIVGLLLKREETQNATLLEEQENLIKWTPLHFAAYLGHLQAAKLILQQKYSSVVYLRDKEGMSALHIAAKEGHVRVMNEIIRQRPQASDLVDERGWTALHVAVVYGKLEVIKYILKTPNLEFMLNVADKDGNTPLHLAAGLKKRRIMMILVDDCRVDKKATNYKYLKPIDIVRTNANIGELIRCWLIKKLERQGGRESLQSLVYRVENGRRHFTDTREGSKSNHGQPIKDDDKDFFSHHPSTADHKIPTMDKAMKSRRLKKISNTHLLVAALIATVTFTAAFTIPGGYEDDGSNIGLAVLSKRAFFKVFVVADSIAFYCSSASVLLQFFSSVEHNYHLLLRFTRIAATLTYISVFGMVVAFTAGLHVVMPSSSSLAHYTLVAGGCFVFLYIVGCL</sequence>
<evidence type="ECO:0000256" key="2">
    <source>
        <dbReference type="ARBA" id="ARBA00022692"/>
    </source>
</evidence>
<accession>A0AA87Z6Q9</accession>
<feature type="transmembrane region" description="Helical" evidence="9">
    <location>
        <begin position="506"/>
        <end position="525"/>
    </location>
</feature>
<comment type="subcellular location">
    <subcellularLocation>
        <location evidence="1">Membrane</location>
        <topology evidence="1">Multi-pass membrane protein</topology>
    </subcellularLocation>
</comment>
<evidence type="ECO:0000256" key="1">
    <source>
        <dbReference type="ARBA" id="ARBA00004141"/>
    </source>
</evidence>
<dbReference type="PROSITE" id="PS50297">
    <property type="entry name" value="ANK_REP_REGION"/>
    <property type="match status" value="3"/>
</dbReference>
<evidence type="ECO:0000313" key="11">
    <source>
        <dbReference type="EMBL" id="GMN25575.1"/>
    </source>
</evidence>
<feature type="transmembrane region" description="Helical" evidence="9">
    <location>
        <begin position="545"/>
        <end position="570"/>
    </location>
</feature>
<keyword evidence="12" id="KW-1185">Reference proteome</keyword>
<dbReference type="PANTHER" id="PTHR24186:SF50">
    <property type="entry name" value="ANKYRIN REPEAT-CONTAINING PROTEIN ITN1-LIKE ISOFORM X1"/>
    <property type="match status" value="1"/>
</dbReference>
<reference evidence="11" key="1">
    <citation type="submission" date="2023-07" db="EMBL/GenBank/DDBJ databases">
        <title>draft genome sequence of fig (Ficus carica).</title>
        <authorList>
            <person name="Takahashi T."/>
            <person name="Nishimura K."/>
        </authorList>
    </citation>
    <scope>NUCLEOTIDE SEQUENCE</scope>
</reference>
<dbReference type="Pfam" id="PF12796">
    <property type="entry name" value="Ank_2"/>
    <property type="match status" value="3"/>
</dbReference>
<dbReference type="Gene3D" id="1.25.40.20">
    <property type="entry name" value="Ankyrin repeat-containing domain"/>
    <property type="match status" value="2"/>
</dbReference>
<feature type="region of interest" description="Disordered" evidence="8">
    <location>
        <begin position="454"/>
        <end position="476"/>
    </location>
</feature>
<dbReference type="Proteomes" id="UP001187192">
    <property type="component" value="Unassembled WGS sequence"/>
</dbReference>
<feature type="repeat" description="ANK" evidence="7">
    <location>
        <begin position="335"/>
        <end position="357"/>
    </location>
</feature>
<dbReference type="SMART" id="SM00248">
    <property type="entry name" value="ANK"/>
    <property type="match status" value="9"/>
</dbReference>
<evidence type="ECO:0000256" key="7">
    <source>
        <dbReference type="PROSITE-ProRule" id="PRU00023"/>
    </source>
</evidence>
<dbReference type="Pfam" id="PF13962">
    <property type="entry name" value="PGG"/>
    <property type="match status" value="1"/>
</dbReference>
<keyword evidence="3" id="KW-0677">Repeat</keyword>
<evidence type="ECO:0000256" key="4">
    <source>
        <dbReference type="ARBA" id="ARBA00022989"/>
    </source>
</evidence>
<comment type="caution">
    <text evidence="11">The sequence shown here is derived from an EMBL/GenBank/DDBJ whole genome shotgun (WGS) entry which is preliminary data.</text>
</comment>
<feature type="repeat" description="ANK" evidence="7">
    <location>
        <begin position="301"/>
        <end position="323"/>
    </location>
</feature>
<dbReference type="PROSITE" id="PS50088">
    <property type="entry name" value="ANK_REPEAT"/>
    <property type="match status" value="3"/>
</dbReference>
<dbReference type="InterPro" id="IPR026961">
    <property type="entry name" value="PGG_dom"/>
</dbReference>
<dbReference type="InterPro" id="IPR036770">
    <property type="entry name" value="Ankyrin_rpt-contain_sf"/>
</dbReference>
<evidence type="ECO:0000256" key="8">
    <source>
        <dbReference type="SAM" id="MobiDB-lite"/>
    </source>
</evidence>
<evidence type="ECO:0000259" key="10">
    <source>
        <dbReference type="Pfam" id="PF13962"/>
    </source>
</evidence>
<gene>
    <name evidence="11" type="ORF">TIFTF001_000970</name>
</gene>
<dbReference type="GO" id="GO:0005886">
    <property type="term" value="C:plasma membrane"/>
    <property type="evidence" value="ECO:0007669"/>
    <property type="project" value="TreeGrafter"/>
</dbReference>
<keyword evidence="6 9" id="KW-0472">Membrane</keyword>
<dbReference type="InterPro" id="IPR002110">
    <property type="entry name" value="Ankyrin_rpt"/>
</dbReference>